<proteinExistence type="predicted"/>
<evidence type="ECO:0000313" key="3">
    <source>
        <dbReference type="Proteomes" id="UP000543030"/>
    </source>
</evidence>
<evidence type="ECO:0000313" key="2">
    <source>
        <dbReference type="EMBL" id="MBB5190616.1"/>
    </source>
</evidence>
<dbReference type="InterPro" id="IPR012675">
    <property type="entry name" value="Beta-grasp_dom_sf"/>
</dbReference>
<dbReference type="NCBIfam" id="TIGR01409">
    <property type="entry name" value="TAT_signal_seq"/>
    <property type="match status" value="1"/>
</dbReference>
<organism evidence="2 3">
    <name type="scientific">Silvimonas terrae</name>
    <dbReference type="NCBI Taxonomy" id="300266"/>
    <lineage>
        <taxon>Bacteria</taxon>
        <taxon>Pseudomonadati</taxon>
        <taxon>Pseudomonadota</taxon>
        <taxon>Betaproteobacteria</taxon>
        <taxon>Neisseriales</taxon>
        <taxon>Chitinibacteraceae</taxon>
        <taxon>Silvimonas</taxon>
    </lineage>
</organism>
<feature type="chain" id="PRO_5032347001" evidence="1">
    <location>
        <begin position="34"/>
        <end position="104"/>
    </location>
</feature>
<dbReference type="InterPro" id="IPR006311">
    <property type="entry name" value="TAT_signal"/>
</dbReference>
<keyword evidence="1" id="KW-0732">Signal</keyword>
<comment type="caution">
    <text evidence="2">The sequence shown here is derived from an EMBL/GenBank/DDBJ whole genome shotgun (WGS) entry which is preliminary data.</text>
</comment>
<dbReference type="RefSeq" id="WP_246428605.1">
    <property type="nucleotide sequence ID" value="NZ_JACHHN010000002.1"/>
</dbReference>
<reference evidence="2 3" key="1">
    <citation type="submission" date="2020-08" db="EMBL/GenBank/DDBJ databases">
        <title>Genomic Encyclopedia of Type Strains, Phase IV (KMG-IV): sequencing the most valuable type-strain genomes for metagenomic binning, comparative biology and taxonomic classification.</title>
        <authorList>
            <person name="Goeker M."/>
        </authorList>
    </citation>
    <scope>NUCLEOTIDE SEQUENCE [LARGE SCALE GENOMIC DNA]</scope>
    <source>
        <strain evidence="2 3">DSM 18233</strain>
    </source>
</reference>
<feature type="signal peptide" evidence="1">
    <location>
        <begin position="1"/>
        <end position="33"/>
    </location>
</feature>
<dbReference type="InterPro" id="IPR019546">
    <property type="entry name" value="TAT_signal_bac_arc"/>
</dbReference>
<name>A0A840RDV4_9NEIS</name>
<dbReference type="PROSITE" id="PS51318">
    <property type="entry name" value="TAT"/>
    <property type="match status" value="1"/>
</dbReference>
<accession>A0A840RDV4</accession>
<dbReference type="EMBL" id="JACHHN010000002">
    <property type="protein sequence ID" value="MBB5190616.1"/>
    <property type="molecule type" value="Genomic_DNA"/>
</dbReference>
<dbReference type="Gene3D" id="3.10.20.30">
    <property type="match status" value="1"/>
</dbReference>
<dbReference type="AlphaFoldDB" id="A0A840RDV4"/>
<sequence length="104" mass="10827">MNRPDQPADPTRRNLLKASAALASLGVPGTALAVDSTSASAPAPTRPTRFVINGHRMDATVDTRTTLLDLLREHLHLTGTKKAVITASAGPARCWSMAGASIAV</sequence>
<evidence type="ECO:0000256" key="1">
    <source>
        <dbReference type="SAM" id="SignalP"/>
    </source>
</evidence>
<keyword evidence="3" id="KW-1185">Reference proteome</keyword>
<gene>
    <name evidence="2" type="ORF">HNQ50_001338</name>
</gene>
<dbReference type="Proteomes" id="UP000543030">
    <property type="component" value="Unassembled WGS sequence"/>
</dbReference>
<protein>
    <submittedName>
        <fullName evidence="2">Uncharacterized protein</fullName>
    </submittedName>
</protein>